<feature type="domain" description="B30.2/SPRY" evidence="8">
    <location>
        <begin position="195"/>
        <end position="389"/>
    </location>
</feature>
<dbReference type="GO" id="GO:0005840">
    <property type="term" value="C:ribosome"/>
    <property type="evidence" value="ECO:0007669"/>
    <property type="project" value="UniProtKB-KW"/>
</dbReference>
<dbReference type="FunFam" id="2.60.120.920:FF:000004">
    <property type="entry name" value="Butyrophilin subfamily 1 member A1"/>
    <property type="match status" value="1"/>
</dbReference>
<dbReference type="Gene3D" id="3.30.160.60">
    <property type="entry name" value="Classic Zinc Finger"/>
    <property type="match status" value="1"/>
</dbReference>
<evidence type="ECO:0000313" key="9">
    <source>
        <dbReference type="EMBL" id="TFJ96430.1"/>
    </source>
</evidence>
<dbReference type="PROSITE" id="PS00518">
    <property type="entry name" value="ZF_RING_1"/>
    <property type="match status" value="1"/>
</dbReference>
<dbReference type="InterPro" id="IPR017907">
    <property type="entry name" value="Znf_RING_CS"/>
</dbReference>
<evidence type="ECO:0000313" key="10">
    <source>
        <dbReference type="Proteomes" id="UP000297703"/>
    </source>
</evidence>
<reference evidence="9 10" key="2">
    <citation type="submission" date="2019-04" db="EMBL/GenBank/DDBJ databases">
        <title>The genome sequence of big-headed turtle.</title>
        <authorList>
            <person name="Gong S."/>
        </authorList>
    </citation>
    <scope>NUCLEOTIDE SEQUENCE [LARGE SCALE GENOMIC DNA]</scope>
    <source>
        <strain evidence="9">DO16091913</strain>
        <tissue evidence="9">Muscle</tissue>
    </source>
</reference>
<evidence type="ECO:0000256" key="1">
    <source>
        <dbReference type="ARBA" id="ARBA00022723"/>
    </source>
</evidence>
<dbReference type="SMART" id="SM00449">
    <property type="entry name" value="SPRY"/>
    <property type="match status" value="1"/>
</dbReference>
<feature type="coiled-coil region" evidence="5">
    <location>
        <begin position="156"/>
        <end position="187"/>
    </location>
</feature>
<gene>
    <name evidence="9" type="ORF">DR999_PMT21784</name>
</gene>
<keyword evidence="10" id="KW-1185">Reference proteome</keyword>
<name>A0A4D9DGR1_9SAUR</name>
<dbReference type="SMART" id="SM00336">
    <property type="entry name" value="BBOX"/>
    <property type="match status" value="1"/>
</dbReference>
<dbReference type="EMBL" id="QXTE01000680">
    <property type="protein sequence ID" value="TFJ96430.1"/>
    <property type="molecule type" value="Genomic_DNA"/>
</dbReference>
<keyword evidence="9" id="KW-0689">Ribosomal protein</keyword>
<dbReference type="PROSITE" id="PS50089">
    <property type="entry name" value="ZF_RING_2"/>
    <property type="match status" value="1"/>
</dbReference>
<dbReference type="PANTHER" id="PTHR24103">
    <property type="entry name" value="E3 UBIQUITIN-PROTEIN LIGASE TRIM"/>
    <property type="match status" value="1"/>
</dbReference>
<evidence type="ECO:0000256" key="3">
    <source>
        <dbReference type="ARBA" id="ARBA00022833"/>
    </source>
</evidence>
<evidence type="ECO:0000256" key="5">
    <source>
        <dbReference type="SAM" id="Coils"/>
    </source>
</evidence>
<feature type="domain" description="B box-type" evidence="7">
    <location>
        <begin position="89"/>
        <end position="130"/>
    </location>
</feature>
<proteinExistence type="predicted"/>
<dbReference type="OrthoDB" id="128536at2759"/>
<protein>
    <submittedName>
        <fullName evidence="9">Ribosomal protein S12</fullName>
    </submittedName>
</protein>
<keyword evidence="2 4" id="KW-0863">Zinc-finger</keyword>
<keyword evidence="3" id="KW-0862">Zinc</keyword>
<organism evidence="9 10">
    <name type="scientific">Platysternon megacephalum</name>
    <name type="common">big-headed turtle</name>
    <dbReference type="NCBI Taxonomy" id="55544"/>
    <lineage>
        <taxon>Eukaryota</taxon>
        <taxon>Metazoa</taxon>
        <taxon>Chordata</taxon>
        <taxon>Craniata</taxon>
        <taxon>Vertebrata</taxon>
        <taxon>Euteleostomi</taxon>
        <taxon>Archelosauria</taxon>
        <taxon>Testudinata</taxon>
        <taxon>Testudines</taxon>
        <taxon>Cryptodira</taxon>
        <taxon>Durocryptodira</taxon>
        <taxon>Testudinoidea</taxon>
        <taxon>Platysternidae</taxon>
        <taxon>Platysternon</taxon>
    </lineage>
</organism>
<dbReference type="InterPro" id="IPR043136">
    <property type="entry name" value="B30.2/SPRY_sf"/>
</dbReference>
<dbReference type="SUPFAM" id="SSF57845">
    <property type="entry name" value="B-box zinc-binding domain"/>
    <property type="match status" value="1"/>
</dbReference>
<dbReference type="SMART" id="SM00184">
    <property type="entry name" value="RING"/>
    <property type="match status" value="1"/>
</dbReference>
<dbReference type="AlphaFoldDB" id="A0A4D9DGR1"/>
<comment type="caution">
    <text evidence="9">The sequence shown here is derived from an EMBL/GenBank/DDBJ whole genome shotgun (WGS) entry which is preliminary data.</text>
</comment>
<keyword evidence="1" id="KW-0479">Metal-binding</keyword>
<keyword evidence="5" id="KW-0175">Coiled coil</keyword>
<sequence>MASLDPLETLRMDTTCSICLEYLMDPVTISCGHSFCRACISRCWAPGTQDHLCPVCRELCAQHVVVPNRHLASVVEITKQLHSGKCEVKDEPLCPRHHEGLHFFCKEDQEAVCLGCAVSHGNRGHSVGPLEDAIVEYKELVKSCHQHIICEFKELCSLLEEEKKMQLQRLKAEEAEILEKLKDHMALLSEKRLSLSKLITDMGEKMCGASCSGDMTLDPETAHPNLVLSKNLKSVHFINVSQVLPDTPRRFIIYPCVLGSASYISGRHYWEVDVGNKTQWALGVCYESVSRKAKIDAKPDTGYWRVRLWNGNYAATTTPFTLLRLRVKPKRVGVFLDYEAGKVCFYNVTDHSHIYTFSIEFAEPVCPLFYPGIRFGHVNAAPLVICQPLDWD</sequence>
<dbReference type="PRINTS" id="PR01407">
    <property type="entry name" value="BUTYPHLNCDUF"/>
</dbReference>
<dbReference type="Pfam" id="PF15227">
    <property type="entry name" value="zf-C3HC4_4"/>
    <property type="match status" value="1"/>
</dbReference>
<dbReference type="SUPFAM" id="SSF49899">
    <property type="entry name" value="Concanavalin A-like lectins/glucanases"/>
    <property type="match status" value="1"/>
</dbReference>
<evidence type="ECO:0000259" key="6">
    <source>
        <dbReference type="PROSITE" id="PS50089"/>
    </source>
</evidence>
<dbReference type="SUPFAM" id="SSF57850">
    <property type="entry name" value="RING/U-box"/>
    <property type="match status" value="1"/>
</dbReference>
<dbReference type="PROSITE" id="PS50188">
    <property type="entry name" value="B302_SPRY"/>
    <property type="match status" value="1"/>
</dbReference>
<dbReference type="Proteomes" id="UP000297703">
    <property type="component" value="Unassembled WGS sequence"/>
</dbReference>
<dbReference type="CDD" id="cd16594">
    <property type="entry name" value="RING-HC_TRIM7-like_C-IV"/>
    <property type="match status" value="1"/>
</dbReference>
<dbReference type="STRING" id="55544.A0A4D9DGR1"/>
<evidence type="ECO:0000259" key="7">
    <source>
        <dbReference type="PROSITE" id="PS50119"/>
    </source>
</evidence>
<feature type="domain" description="RING-type" evidence="6">
    <location>
        <begin position="16"/>
        <end position="57"/>
    </location>
</feature>
<dbReference type="InterPro" id="IPR006574">
    <property type="entry name" value="PRY"/>
</dbReference>
<dbReference type="InterPro" id="IPR000315">
    <property type="entry name" value="Znf_B-box"/>
</dbReference>
<dbReference type="InterPro" id="IPR003877">
    <property type="entry name" value="SPRY_dom"/>
</dbReference>
<dbReference type="InterPro" id="IPR050143">
    <property type="entry name" value="TRIM/RBCC"/>
</dbReference>
<dbReference type="SMART" id="SM00589">
    <property type="entry name" value="PRY"/>
    <property type="match status" value="1"/>
</dbReference>
<dbReference type="InterPro" id="IPR003879">
    <property type="entry name" value="Butyrophylin_SPRY"/>
</dbReference>
<accession>A0A4D9DGR1</accession>
<dbReference type="Pfam" id="PF00622">
    <property type="entry name" value="SPRY"/>
    <property type="match status" value="1"/>
</dbReference>
<dbReference type="Gene3D" id="2.60.120.920">
    <property type="match status" value="1"/>
</dbReference>
<evidence type="ECO:0000256" key="2">
    <source>
        <dbReference type="ARBA" id="ARBA00022771"/>
    </source>
</evidence>
<dbReference type="InterPro" id="IPR001841">
    <property type="entry name" value="Znf_RING"/>
</dbReference>
<dbReference type="InterPro" id="IPR013320">
    <property type="entry name" value="ConA-like_dom_sf"/>
</dbReference>
<evidence type="ECO:0000256" key="4">
    <source>
        <dbReference type="PROSITE-ProRule" id="PRU00024"/>
    </source>
</evidence>
<reference evidence="9 10" key="1">
    <citation type="submission" date="2019-04" db="EMBL/GenBank/DDBJ databases">
        <title>Draft genome of the big-headed turtle Platysternon megacephalum.</title>
        <authorList>
            <person name="Gong S."/>
        </authorList>
    </citation>
    <scope>NUCLEOTIDE SEQUENCE [LARGE SCALE GENOMIC DNA]</scope>
    <source>
        <strain evidence="9">DO16091913</strain>
        <tissue evidence="9">Muscle</tissue>
    </source>
</reference>
<evidence type="ECO:0000259" key="8">
    <source>
        <dbReference type="PROSITE" id="PS50188"/>
    </source>
</evidence>
<keyword evidence="9" id="KW-0687">Ribonucleoprotein</keyword>
<dbReference type="GO" id="GO:0008270">
    <property type="term" value="F:zinc ion binding"/>
    <property type="evidence" value="ECO:0007669"/>
    <property type="project" value="UniProtKB-KW"/>
</dbReference>
<dbReference type="InterPro" id="IPR001870">
    <property type="entry name" value="B30.2/SPRY"/>
</dbReference>
<dbReference type="Gene3D" id="3.30.40.10">
    <property type="entry name" value="Zinc/RING finger domain, C3HC4 (zinc finger)"/>
    <property type="match status" value="1"/>
</dbReference>
<dbReference type="PROSITE" id="PS50119">
    <property type="entry name" value="ZF_BBOX"/>
    <property type="match status" value="1"/>
</dbReference>
<dbReference type="InterPro" id="IPR013083">
    <property type="entry name" value="Znf_RING/FYVE/PHD"/>
</dbReference>
<dbReference type="Pfam" id="PF13765">
    <property type="entry name" value="PRY"/>
    <property type="match status" value="1"/>
</dbReference>
<dbReference type="Pfam" id="PF00643">
    <property type="entry name" value="zf-B_box"/>
    <property type="match status" value="1"/>
</dbReference>